<keyword evidence="1" id="KW-1133">Transmembrane helix</keyword>
<organism evidence="2 3">
    <name type="scientific">Bdellovibrio svalbardensis</name>
    <dbReference type="NCBI Taxonomy" id="2972972"/>
    <lineage>
        <taxon>Bacteria</taxon>
        <taxon>Pseudomonadati</taxon>
        <taxon>Bdellovibrionota</taxon>
        <taxon>Bdellovibrionia</taxon>
        <taxon>Bdellovibrionales</taxon>
        <taxon>Pseudobdellovibrionaceae</taxon>
        <taxon>Bdellovibrio</taxon>
    </lineage>
</organism>
<accession>A0ABT6DF47</accession>
<dbReference type="RefSeq" id="WP_277576932.1">
    <property type="nucleotide sequence ID" value="NZ_JANRMI010000001.1"/>
</dbReference>
<gene>
    <name evidence="2" type="ORF">NWE73_03720</name>
</gene>
<evidence type="ECO:0000313" key="2">
    <source>
        <dbReference type="EMBL" id="MDG0815457.1"/>
    </source>
</evidence>
<comment type="caution">
    <text evidence="2">The sequence shown here is derived from an EMBL/GenBank/DDBJ whole genome shotgun (WGS) entry which is preliminary data.</text>
</comment>
<evidence type="ECO:0000256" key="1">
    <source>
        <dbReference type="SAM" id="Phobius"/>
    </source>
</evidence>
<dbReference type="EMBL" id="JANRMI010000001">
    <property type="protein sequence ID" value="MDG0815457.1"/>
    <property type="molecule type" value="Genomic_DNA"/>
</dbReference>
<evidence type="ECO:0008006" key="4">
    <source>
        <dbReference type="Google" id="ProtNLM"/>
    </source>
</evidence>
<keyword evidence="1" id="KW-0472">Membrane</keyword>
<name>A0ABT6DF47_9BACT</name>
<dbReference type="Proteomes" id="UP001152321">
    <property type="component" value="Unassembled WGS sequence"/>
</dbReference>
<reference evidence="2" key="1">
    <citation type="submission" date="2022-08" db="EMBL/GenBank/DDBJ databases">
        <title>Novel Bdellovibrio Species Isolated from Svalbard: Designation Bdellovibrio svalbardensis.</title>
        <authorList>
            <person name="Mitchell R.J."/>
            <person name="Choi S.Y."/>
        </authorList>
    </citation>
    <scope>NUCLEOTIDE SEQUENCE</scope>
    <source>
        <strain evidence="2">PAP01</strain>
    </source>
</reference>
<protein>
    <recommendedName>
        <fullName evidence="4">Type II secretion system protein GspC N-terminal domain-containing protein</fullName>
    </recommendedName>
</protein>
<evidence type="ECO:0000313" key="3">
    <source>
        <dbReference type="Proteomes" id="UP001152321"/>
    </source>
</evidence>
<proteinExistence type="predicted"/>
<feature type="transmembrane region" description="Helical" evidence="1">
    <location>
        <begin position="12"/>
        <end position="30"/>
    </location>
</feature>
<keyword evidence="3" id="KW-1185">Reference proteome</keyword>
<keyword evidence="1" id="KW-0812">Transmembrane</keyword>
<sequence>MEKIRQLKLDTKIYLAAFLLLGVISMMMSLQKKEENPAPQAPDVPNSVDTFIPRGFVLVPIELANAESLSSLVGDLGGVVDLYLPGAEKKRNVKVAARIKLLRAPLNPNQYAVLIKESDSSRLLSVTGPFIAVVQNPDSKGTEIAESKKSSVRIDYQN</sequence>